<evidence type="ECO:0000313" key="6">
    <source>
        <dbReference type="EMBL" id="KAF5729978.1"/>
    </source>
</evidence>
<accession>A0A7J7C763</accession>
<organism evidence="6 7">
    <name type="scientific">Tripterygium wilfordii</name>
    <name type="common">Thunder God vine</name>
    <dbReference type="NCBI Taxonomy" id="458696"/>
    <lineage>
        <taxon>Eukaryota</taxon>
        <taxon>Viridiplantae</taxon>
        <taxon>Streptophyta</taxon>
        <taxon>Embryophyta</taxon>
        <taxon>Tracheophyta</taxon>
        <taxon>Spermatophyta</taxon>
        <taxon>Magnoliopsida</taxon>
        <taxon>eudicotyledons</taxon>
        <taxon>Gunneridae</taxon>
        <taxon>Pentapetalae</taxon>
        <taxon>rosids</taxon>
        <taxon>fabids</taxon>
        <taxon>Celastrales</taxon>
        <taxon>Celastraceae</taxon>
        <taxon>Tripterygium</taxon>
    </lineage>
</organism>
<feature type="compositionally biased region" description="Basic and acidic residues" evidence="3">
    <location>
        <begin position="1"/>
        <end position="18"/>
    </location>
</feature>
<feature type="domain" description="Remorin N-terminal" evidence="5">
    <location>
        <begin position="42"/>
        <end position="65"/>
    </location>
</feature>
<dbReference type="Proteomes" id="UP000593562">
    <property type="component" value="Unassembled WGS sequence"/>
</dbReference>
<dbReference type="InterPro" id="IPR005518">
    <property type="entry name" value="Remorin_N"/>
</dbReference>
<keyword evidence="2" id="KW-0175">Coiled coil</keyword>
<comment type="similarity">
    <text evidence="1">Belongs to the remorin family.</text>
</comment>
<feature type="compositionally biased region" description="Basic and acidic residues" evidence="3">
    <location>
        <begin position="47"/>
        <end position="62"/>
    </location>
</feature>
<dbReference type="InParanoid" id="A0A7J7C763"/>
<proteinExistence type="inferred from homology"/>
<evidence type="ECO:0000259" key="5">
    <source>
        <dbReference type="Pfam" id="PF03766"/>
    </source>
</evidence>
<feature type="region of interest" description="Disordered" evidence="3">
    <location>
        <begin position="1"/>
        <end position="62"/>
    </location>
</feature>
<protein>
    <submittedName>
        <fullName evidence="6">Remorin-like</fullName>
    </submittedName>
</protein>
<evidence type="ECO:0000259" key="4">
    <source>
        <dbReference type="Pfam" id="PF03763"/>
    </source>
</evidence>
<dbReference type="Pfam" id="PF03766">
    <property type="entry name" value="Remorin_N"/>
    <property type="match status" value="1"/>
</dbReference>
<feature type="domain" description="Remorin C-terminal" evidence="4">
    <location>
        <begin position="69"/>
        <end position="174"/>
    </location>
</feature>
<dbReference type="PANTHER" id="PTHR31775">
    <property type="entry name" value="OS02G0117200 PROTEIN"/>
    <property type="match status" value="1"/>
</dbReference>
<evidence type="ECO:0000256" key="3">
    <source>
        <dbReference type="SAM" id="MobiDB-lite"/>
    </source>
</evidence>
<sequence length="181" mass="20441">MGEQERKKAELETEKQSLLDEGNAAPQKDLDQENGFIPLPQKVADPGTDKSSRGSVDRDAALSRVETEKRLALIKAWEDNEKAKSDNKACKKLSSIGVWENGKKASVEAKLKQIEEKLEKKKAEYAEQMKNRKAEIHREAEEKKAMAEAKKCEEFLKIEEAAEKFRATGNTPKKFFPCFGI</sequence>
<dbReference type="PANTHER" id="PTHR31775:SF5">
    <property type="entry name" value="REMORIN 1.4"/>
    <property type="match status" value="1"/>
</dbReference>
<dbReference type="EMBL" id="JAAARO010000020">
    <property type="protein sequence ID" value="KAF5729978.1"/>
    <property type="molecule type" value="Genomic_DNA"/>
</dbReference>
<name>A0A7J7C763_TRIWF</name>
<evidence type="ECO:0000256" key="2">
    <source>
        <dbReference type="SAM" id="Coils"/>
    </source>
</evidence>
<reference evidence="6 7" key="1">
    <citation type="journal article" date="2020" name="Nat. Commun.">
        <title>Genome of Tripterygium wilfordii and identification of cytochrome P450 involved in triptolide biosynthesis.</title>
        <authorList>
            <person name="Tu L."/>
            <person name="Su P."/>
            <person name="Zhang Z."/>
            <person name="Gao L."/>
            <person name="Wang J."/>
            <person name="Hu T."/>
            <person name="Zhou J."/>
            <person name="Zhang Y."/>
            <person name="Zhao Y."/>
            <person name="Liu Y."/>
            <person name="Song Y."/>
            <person name="Tong Y."/>
            <person name="Lu Y."/>
            <person name="Yang J."/>
            <person name="Xu C."/>
            <person name="Jia M."/>
            <person name="Peters R.J."/>
            <person name="Huang L."/>
            <person name="Gao W."/>
        </authorList>
    </citation>
    <scope>NUCLEOTIDE SEQUENCE [LARGE SCALE GENOMIC DNA]</scope>
    <source>
        <strain evidence="7">cv. XIE 37</strain>
        <tissue evidence="6">Leaf</tissue>
    </source>
</reference>
<dbReference type="Pfam" id="PF03763">
    <property type="entry name" value="Remorin_C"/>
    <property type="match status" value="1"/>
</dbReference>
<feature type="coiled-coil region" evidence="2">
    <location>
        <begin position="104"/>
        <end position="150"/>
    </location>
</feature>
<dbReference type="OrthoDB" id="684343at2759"/>
<dbReference type="InterPro" id="IPR005516">
    <property type="entry name" value="Remorin_C"/>
</dbReference>
<evidence type="ECO:0000256" key="1">
    <source>
        <dbReference type="ARBA" id="ARBA00005711"/>
    </source>
</evidence>
<gene>
    <name evidence="6" type="ORF">HS088_TW20G00348</name>
</gene>
<dbReference type="AlphaFoldDB" id="A0A7J7C763"/>
<evidence type="ECO:0000313" key="7">
    <source>
        <dbReference type="Proteomes" id="UP000593562"/>
    </source>
</evidence>
<keyword evidence="7" id="KW-1185">Reference proteome</keyword>
<comment type="caution">
    <text evidence="6">The sequence shown here is derived from an EMBL/GenBank/DDBJ whole genome shotgun (WGS) entry which is preliminary data.</text>
</comment>